<feature type="region of interest" description="Disordered" evidence="1">
    <location>
        <begin position="1"/>
        <end position="36"/>
    </location>
</feature>
<reference evidence="2 3" key="1">
    <citation type="journal article" date="2019" name="Sci. Rep.">
        <title>A high-quality genome of Eragrostis curvula grass provides insights into Poaceae evolution and supports new strategies to enhance forage quality.</title>
        <authorList>
            <person name="Carballo J."/>
            <person name="Santos B.A.C.M."/>
            <person name="Zappacosta D."/>
            <person name="Garbus I."/>
            <person name="Selva J.P."/>
            <person name="Gallo C.A."/>
            <person name="Diaz A."/>
            <person name="Albertini E."/>
            <person name="Caccamo M."/>
            <person name="Echenique V."/>
        </authorList>
    </citation>
    <scope>NUCLEOTIDE SEQUENCE [LARGE SCALE GENOMIC DNA]</scope>
    <source>
        <strain evidence="3">cv. Victoria</strain>
        <tissue evidence="2">Leaf</tissue>
    </source>
</reference>
<feature type="non-terminal residue" evidence="2">
    <location>
        <position position="1"/>
    </location>
</feature>
<dbReference type="Gramene" id="TVU01660">
    <property type="protein sequence ID" value="TVU01660"/>
    <property type="gene ID" value="EJB05_52891"/>
</dbReference>
<feature type="compositionally biased region" description="Polar residues" evidence="1">
    <location>
        <begin position="256"/>
        <end position="266"/>
    </location>
</feature>
<dbReference type="InterPro" id="IPR038765">
    <property type="entry name" value="Papain-like_cys_pep_sf"/>
</dbReference>
<evidence type="ECO:0000313" key="2">
    <source>
        <dbReference type="EMBL" id="TVU01660.1"/>
    </source>
</evidence>
<dbReference type="SUPFAM" id="SSF54001">
    <property type="entry name" value="Cysteine proteinases"/>
    <property type="match status" value="1"/>
</dbReference>
<feature type="compositionally biased region" description="Basic and acidic residues" evidence="1">
    <location>
        <begin position="198"/>
        <end position="207"/>
    </location>
</feature>
<sequence length="674" mass="75404">MALDIDMARKRPPPVVEVSSSEDDDDSEFNYNPSDGSMSFDAESFRNSDMLSNPVIENCLREFKKIKRIEKNLVRSLRQERGNRLLSESSSLSLDTNFMDSLDTVSGCKLPSGLKNGICKLIEEHCLNSGLSFNMDTTAISSLPNDLKMTFSQLLTHVYSIDSRSKQLVLNVLKLVTEAAVADNDEESPVDSTTDPHQSVDVDHDHGNLNNDNCDNDGDGLRPSNSNLHEASYGQDRVPTNHNVGDTLHKDPVVPVNNTPSKSAMKNTDEPITPAYRKRNVFEVPPSGNQSNFGPHVIRKAQSSGCSQGTYVQKRNCVPASNPFCDITNGSSSRRPKSVSFASRERSGKDFISVGCENDYVPDSISPPRNYVPRYRSQESSQNSEDDSPLLTQKTPIYMQTLKSSQDSPPNVTPNLTQRARNVSTATLKSLSASRPAIRSKSPEVEIVGERTLSETVGQLSKDAEETYNSNLPKPAASRRTPIDIGGVKCSYWSLGESLMVNGSVLPYVVSAFCFYLFLKPSGHPQFSKKHYFFPSVSENLVKQPADRKHESLERAFKLSHKTRDLNKCDMIPAFQAAWDEYIRVPMPFDRFDVIYPDVPTHSEDQMFESGICTMMNLEYWKSPRTILSTFYKLSDTANIRIKIANGLLDHPHNKGKKDIVRTYNEQENRARRI</sequence>
<protein>
    <submittedName>
        <fullName evidence="2">Uncharacterized protein</fullName>
    </submittedName>
</protein>
<gene>
    <name evidence="2" type="ORF">EJB05_52891</name>
</gene>
<feature type="region of interest" description="Disordered" evidence="1">
    <location>
        <begin position="183"/>
        <end position="269"/>
    </location>
</feature>
<dbReference type="EMBL" id="RWGY01000409">
    <property type="protein sequence ID" value="TVU01660.1"/>
    <property type="molecule type" value="Genomic_DNA"/>
</dbReference>
<keyword evidence="3" id="KW-1185">Reference proteome</keyword>
<proteinExistence type="predicted"/>
<dbReference type="AlphaFoldDB" id="A0A5J9SRR1"/>
<name>A0A5J9SRR1_9POAL</name>
<comment type="caution">
    <text evidence="2">The sequence shown here is derived from an EMBL/GenBank/DDBJ whole genome shotgun (WGS) entry which is preliminary data.</text>
</comment>
<organism evidence="2 3">
    <name type="scientific">Eragrostis curvula</name>
    <name type="common">weeping love grass</name>
    <dbReference type="NCBI Taxonomy" id="38414"/>
    <lineage>
        <taxon>Eukaryota</taxon>
        <taxon>Viridiplantae</taxon>
        <taxon>Streptophyta</taxon>
        <taxon>Embryophyta</taxon>
        <taxon>Tracheophyta</taxon>
        <taxon>Spermatophyta</taxon>
        <taxon>Magnoliopsida</taxon>
        <taxon>Liliopsida</taxon>
        <taxon>Poales</taxon>
        <taxon>Poaceae</taxon>
        <taxon>PACMAD clade</taxon>
        <taxon>Chloridoideae</taxon>
        <taxon>Eragrostideae</taxon>
        <taxon>Eragrostidinae</taxon>
        <taxon>Eragrostis</taxon>
    </lineage>
</organism>
<evidence type="ECO:0000313" key="3">
    <source>
        <dbReference type="Proteomes" id="UP000324897"/>
    </source>
</evidence>
<dbReference type="Proteomes" id="UP000324897">
    <property type="component" value="Unassembled WGS sequence"/>
</dbReference>
<evidence type="ECO:0000256" key="1">
    <source>
        <dbReference type="SAM" id="MobiDB-lite"/>
    </source>
</evidence>
<accession>A0A5J9SRR1</accession>
<feature type="region of interest" description="Disordered" evidence="1">
    <location>
        <begin position="354"/>
        <end position="391"/>
    </location>
</feature>